<protein>
    <recommendedName>
        <fullName evidence="10">Fluoride-specific ion channel FluC</fullName>
    </recommendedName>
</protein>
<gene>
    <name evidence="10" type="primary">fluC</name>
    <name evidence="10" type="synonym">crcB</name>
    <name evidence="12" type="ORF">M6B22_01225</name>
</gene>
<accession>A0ABY7K0J6</accession>
<comment type="activity regulation">
    <text evidence="10">Na(+) is not transported, but it plays an essential structural role and its presence is essential for fluoride channel function.</text>
</comment>
<evidence type="ECO:0000256" key="5">
    <source>
        <dbReference type="ARBA" id="ARBA00023136"/>
    </source>
</evidence>
<organism evidence="12 13">
    <name type="scientific">Jatrophihabitans cynanchi</name>
    <dbReference type="NCBI Taxonomy" id="2944128"/>
    <lineage>
        <taxon>Bacteria</taxon>
        <taxon>Bacillati</taxon>
        <taxon>Actinomycetota</taxon>
        <taxon>Actinomycetes</taxon>
        <taxon>Jatrophihabitantales</taxon>
        <taxon>Jatrophihabitantaceae</taxon>
        <taxon>Jatrophihabitans</taxon>
    </lineage>
</organism>
<dbReference type="Pfam" id="PF02537">
    <property type="entry name" value="CRCB"/>
    <property type="match status" value="1"/>
</dbReference>
<keyword evidence="2 10" id="KW-1003">Cell membrane</keyword>
<evidence type="ECO:0000256" key="10">
    <source>
        <dbReference type="HAMAP-Rule" id="MF_00454"/>
    </source>
</evidence>
<feature type="transmembrane region" description="Helical" evidence="10">
    <location>
        <begin position="80"/>
        <end position="102"/>
    </location>
</feature>
<keyword evidence="10" id="KW-0813">Transport</keyword>
<evidence type="ECO:0000313" key="12">
    <source>
        <dbReference type="EMBL" id="WAX57403.1"/>
    </source>
</evidence>
<evidence type="ECO:0000256" key="7">
    <source>
        <dbReference type="ARBA" id="ARBA00035120"/>
    </source>
</evidence>
<comment type="similarity">
    <text evidence="7 10">Belongs to the fluoride channel Fluc/FEX (TC 1.A.43) family.</text>
</comment>
<evidence type="ECO:0000256" key="4">
    <source>
        <dbReference type="ARBA" id="ARBA00022989"/>
    </source>
</evidence>
<evidence type="ECO:0000256" key="9">
    <source>
        <dbReference type="ARBA" id="ARBA00049940"/>
    </source>
</evidence>
<keyword evidence="10" id="KW-0915">Sodium</keyword>
<evidence type="ECO:0000313" key="13">
    <source>
        <dbReference type="Proteomes" id="UP001164693"/>
    </source>
</evidence>
<reference evidence="12" key="1">
    <citation type="submission" date="2022-05" db="EMBL/GenBank/DDBJ databases">
        <title>Jatrophihabitans sp. SB3-54 whole genome sequence.</title>
        <authorList>
            <person name="Suh M.K."/>
            <person name="Eom M.K."/>
            <person name="Kim J.S."/>
            <person name="Kim H.S."/>
            <person name="Do H.E."/>
            <person name="Shin Y.K."/>
            <person name="Lee J.-S."/>
        </authorList>
    </citation>
    <scope>NUCLEOTIDE SEQUENCE</scope>
    <source>
        <strain evidence="12">SB3-54</strain>
    </source>
</reference>
<evidence type="ECO:0000256" key="6">
    <source>
        <dbReference type="ARBA" id="ARBA00023303"/>
    </source>
</evidence>
<feature type="region of interest" description="Disordered" evidence="11">
    <location>
        <begin position="1"/>
        <end position="30"/>
    </location>
</feature>
<comment type="subcellular location">
    <subcellularLocation>
        <location evidence="1 10">Cell membrane</location>
        <topology evidence="1 10">Multi-pass membrane protein</topology>
    </subcellularLocation>
</comment>
<dbReference type="EMBL" id="CP097463">
    <property type="protein sequence ID" value="WAX57403.1"/>
    <property type="molecule type" value="Genomic_DNA"/>
</dbReference>
<comment type="function">
    <text evidence="9 10">Fluoride-specific ion channel. Important for reducing fluoride concentration in the cell, thus reducing its toxicity.</text>
</comment>
<name>A0ABY7K0J6_9ACTN</name>
<keyword evidence="10" id="KW-0406">Ion transport</keyword>
<evidence type="ECO:0000256" key="8">
    <source>
        <dbReference type="ARBA" id="ARBA00035585"/>
    </source>
</evidence>
<dbReference type="PANTHER" id="PTHR28259">
    <property type="entry name" value="FLUORIDE EXPORT PROTEIN 1-RELATED"/>
    <property type="match status" value="1"/>
</dbReference>
<evidence type="ECO:0000256" key="3">
    <source>
        <dbReference type="ARBA" id="ARBA00022692"/>
    </source>
</evidence>
<dbReference type="RefSeq" id="WP_269443942.1">
    <property type="nucleotide sequence ID" value="NZ_CP097463.1"/>
</dbReference>
<evidence type="ECO:0000256" key="1">
    <source>
        <dbReference type="ARBA" id="ARBA00004651"/>
    </source>
</evidence>
<comment type="catalytic activity">
    <reaction evidence="8">
        <text>fluoride(in) = fluoride(out)</text>
        <dbReference type="Rhea" id="RHEA:76159"/>
        <dbReference type="ChEBI" id="CHEBI:17051"/>
    </reaction>
    <physiologicalReaction direction="left-to-right" evidence="8">
        <dbReference type="Rhea" id="RHEA:76160"/>
    </physiologicalReaction>
</comment>
<keyword evidence="5 10" id="KW-0472">Membrane</keyword>
<keyword evidence="10" id="KW-0479">Metal-binding</keyword>
<keyword evidence="3 10" id="KW-0812">Transmembrane</keyword>
<evidence type="ECO:0000256" key="11">
    <source>
        <dbReference type="SAM" id="MobiDB-lite"/>
    </source>
</evidence>
<keyword evidence="4 10" id="KW-1133">Transmembrane helix</keyword>
<keyword evidence="6 10" id="KW-0407">Ion channel</keyword>
<sequence>MPRESEPGNRRARWRAEPAIGRPDPDVIDPDVDLHDPAQRGELAAHRWDLLVAIALGGVIGAEGRYALSEALPHGGDAFPWSTVLVNASGSLLIGVLMVLVLELLSPHRLLRPFLGVGLLGGYTTYSTFAVDAQRLVLAHRPLIALLYVAVTVTLCYATVVLGSAATRTVGAMLRAGARQAVR</sequence>
<dbReference type="PANTHER" id="PTHR28259:SF1">
    <property type="entry name" value="FLUORIDE EXPORT PROTEIN 1-RELATED"/>
    <property type="match status" value="1"/>
</dbReference>
<dbReference type="InterPro" id="IPR003691">
    <property type="entry name" value="FluC"/>
</dbReference>
<feature type="transmembrane region" description="Helical" evidence="10">
    <location>
        <begin position="143"/>
        <end position="165"/>
    </location>
</feature>
<feature type="binding site" evidence="10">
    <location>
        <position position="124"/>
    </location>
    <ligand>
        <name>Na(+)</name>
        <dbReference type="ChEBI" id="CHEBI:29101"/>
        <note>structural</note>
    </ligand>
</feature>
<feature type="binding site" evidence="10">
    <location>
        <position position="121"/>
    </location>
    <ligand>
        <name>Na(+)</name>
        <dbReference type="ChEBI" id="CHEBI:29101"/>
        <note>structural</note>
    </ligand>
</feature>
<keyword evidence="13" id="KW-1185">Reference proteome</keyword>
<feature type="transmembrane region" description="Helical" evidence="10">
    <location>
        <begin position="50"/>
        <end position="68"/>
    </location>
</feature>
<evidence type="ECO:0000256" key="2">
    <source>
        <dbReference type="ARBA" id="ARBA00022475"/>
    </source>
</evidence>
<proteinExistence type="inferred from homology"/>
<dbReference type="HAMAP" id="MF_00454">
    <property type="entry name" value="FluC"/>
    <property type="match status" value="1"/>
</dbReference>
<feature type="transmembrane region" description="Helical" evidence="10">
    <location>
        <begin position="114"/>
        <end position="131"/>
    </location>
</feature>
<dbReference type="Proteomes" id="UP001164693">
    <property type="component" value="Chromosome"/>
</dbReference>